<organism evidence="3 4">
    <name type="scientific">Streptomyces caniscabiei</name>
    <dbReference type="NCBI Taxonomy" id="2746961"/>
    <lineage>
        <taxon>Bacteria</taxon>
        <taxon>Bacillati</taxon>
        <taxon>Actinomycetota</taxon>
        <taxon>Actinomycetes</taxon>
        <taxon>Kitasatosporales</taxon>
        <taxon>Streptomycetaceae</taxon>
        <taxon>Streptomyces</taxon>
    </lineage>
</organism>
<dbReference type="PANTHER" id="PTHR43841">
    <property type="entry name" value="3-HYDROXYACYL-THIOESTER DEHYDRATASE HTDX-RELATED"/>
    <property type="match status" value="1"/>
</dbReference>
<dbReference type="InterPro" id="IPR003965">
    <property type="entry name" value="Fatty_acid_synthase"/>
</dbReference>
<dbReference type="InterPro" id="IPR002539">
    <property type="entry name" value="MaoC-like_dom"/>
</dbReference>
<evidence type="ECO:0000259" key="2">
    <source>
        <dbReference type="Pfam" id="PF01575"/>
    </source>
</evidence>
<sequence>MTAKISYDDVEVGTELPAQSFDVTRATLVRYAGASGDFNPIHWNEKFAKEVGLPDVIAHGMFTMAEAIRVVTDWTGDPGAVVEYGVRFTKPVVVPDDEEGATIEVSAKVGAKLDDNTVRVDLTAMSGGLKVLGMSRAVVRLA</sequence>
<evidence type="ECO:0000256" key="1">
    <source>
        <dbReference type="ARBA" id="ARBA00005254"/>
    </source>
</evidence>
<dbReference type="EMBL" id="JACYXT010000016">
    <property type="protein sequence ID" value="MBD9727711.1"/>
    <property type="molecule type" value="Genomic_DNA"/>
</dbReference>
<dbReference type="SUPFAM" id="SSF54637">
    <property type="entry name" value="Thioesterase/thiol ester dehydrase-isomerase"/>
    <property type="match status" value="1"/>
</dbReference>
<evidence type="ECO:0000313" key="4">
    <source>
        <dbReference type="Proteomes" id="UP000661025"/>
    </source>
</evidence>
<dbReference type="PRINTS" id="PR01483">
    <property type="entry name" value="FASYNTHASE"/>
</dbReference>
<dbReference type="GeneID" id="79931312"/>
<dbReference type="AlphaFoldDB" id="A0A927L7V3"/>
<name>A0A927L7V3_9ACTN</name>
<feature type="domain" description="MaoC-like" evidence="2">
    <location>
        <begin position="15"/>
        <end position="123"/>
    </location>
</feature>
<dbReference type="CDD" id="cd03453">
    <property type="entry name" value="SAV4209_like"/>
    <property type="match status" value="1"/>
</dbReference>
<dbReference type="RefSeq" id="WP_192364135.1">
    <property type="nucleotide sequence ID" value="NZ_CP119182.1"/>
</dbReference>
<dbReference type="GO" id="GO:0005835">
    <property type="term" value="C:fatty acid synthase complex"/>
    <property type="evidence" value="ECO:0007669"/>
    <property type="project" value="InterPro"/>
</dbReference>
<proteinExistence type="inferred from homology"/>
<dbReference type="Pfam" id="PF01575">
    <property type="entry name" value="MaoC_dehydratas"/>
    <property type="match status" value="1"/>
</dbReference>
<gene>
    <name evidence="3" type="ORF">IHE70_31945</name>
</gene>
<comment type="caution">
    <text evidence="3">The sequence shown here is derived from an EMBL/GenBank/DDBJ whole genome shotgun (WGS) entry which is preliminary data.</text>
</comment>
<protein>
    <submittedName>
        <fullName evidence="3">MaoC family dehydratase</fullName>
    </submittedName>
</protein>
<dbReference type="PANTHER" id="PTHR43841:SF3">
    <property type="entry name" value="(3R)-HYDROXYACYL-ACP DEHYDRATASE SUBUNIT HADB"/>
    <property type="match status" value="1"/>
</dbReference>
<evidence type="ECO:0000313" key="3">
    <source>
        <dbReference type="EMBL" id="MBD9727711.1"/>
    </source>
</evidence>
<comment type="similarity">
    <text evidence="1">Belongs to the enoyl-CoA hydratase/isomerase family.</text>
</comment>
<dbReference type="Gene3D" id="3.10.129.10">
    <property type="entry name" value="Hotdog Thioesterase"/>
    <property type="match status" value="1"/>
</dbReference>
<reference evidence="3" key="1">
    <citation type="submission" date="2020-09" db="EMBL/GenBank/DDBJ databases">
        <title>Streptomyces canutascabiei sp. nov., which causes potato common scab and is distributed across the world.</title>
        <authorList>
            <person name="Nguyen H.P."/>
            <person name="Weisberg A.J."/>
            <person name="Chang J.H."/>
            <person name="Clarke C.R."/>
        </authorList>
    </citation>
    <scope>NUCLEOTIDE SEQUENCE</scope>
    <source>
        <strain evidence="3">ID-01-6.2a</strain>
    </source>
</reference>
<dbReference type="GO" id="GO:0006633">
    <property type="term" value="P:fatty acid biosynthetic process"/>
    <property type="evidence" value="ECO:0007669"/>
    <property type="project" value="InterPro"/>
</dbReference>
<accession>A0A927L7V3</accession>
<dbReference type="Proteomes" id="UP000661025">
    <property type="component" value="Unassembled WGS sequence"/>
</dbReference>
<dbReference type="GO" id="GO:0004312">
    <property type="term" value="F:fatty acid synthase activity"/>
    <property type="evidence" value="ECO:0007669"/>
    <property type="project" value="InterPro"/>
</dbReference>
<dbReference type="InterPro" id="IPR029069">
    <property type="entry name" value="HotDog_dom_sf"/>
</dbReference>